<dbReference type="InterPro" id="IPR024474">
    <property type="entry name" value="Znf_dom_IS66"/>
</dbReference>
<proteinExistence type="predicted"/>
<evidence type="ECO:0000259" key="3">
    <source>
        <dbReference type="Pfam" id="PF13005"/>
    </source>
</evidence>
<dbReference type="InterPro" id="IPR039552">
    <property type="entry name" value="IS66_C"/>
</dbReference>
<reference evidence="6 7" key="1">
    <citation type="submission" date="2015-07" db="EMBL/GenBank/DDBJ databases">
        <title>High-quality draft genome sequence of Oceanobacillus caeni HM6, a bacillus isolated from a human feces.</title>
        <authorList>
            <person name="Kumar J."/>
            <person name="Verma M.K."/>
            <person name="Pandey R."/>
            <person name="Bhambi M."/>
            <person name="Chauhan N."/>
        </authorList>
    </citation>
    <scope>NUCLEOTIDE SEQUENCE [LARGE SCALE GENOMIC DNA]</scope>
    <source>
        <strain evidence="6 7">HM6</strain>
    </source>
</reference>
<dbReference type="NCBIfam" id="NF033517">
    <property type="entry name" value="transpos_IS66"/>
    <property type="match status" value="1"/>
</dbReference>
<keyword evidence="7" id="KW-1185">Reference proteome</keyword>
<dbReference type="Pfam" id="PF03050">
    <property type="entry name" value="DDE_Tnp_IS66"/>
    <property type="match status" value="1"/>
</dbReference>
<dbReference type="InterPro" id="IPR052344">
    <property type="entry name" value="Transposase-related"/>
</dbReference>
<name>A0ABR5MEZ1_9BACI</name>
<dbReference type="Pfam" id="PF13005">
    <property type="entry name" value="zf-IS66"/>
    <property type="match status" value="1"/>
</dbReference>
<dbReference type="EMBL" id="LGTK01000149">
    <property type="protein sequence ID" value="KPH68143.1"/>
    <property type="molecule type" value="Genomic_DNA"/>
</dbReference>
<feature type="coiled-coil region" evidence="1">
    <location>
        <begin position="13"/>
        <end position="40"/>
    </location>
</feature>
<dbReference type="Pfam" id="PF13007">
    <property type="entry name" value="LZ_Tnp_IS66"/>
    <property type="match status" value="1"/>
</dbReference>
<feature type="domain" description="Transposase IS66 zinc-finger binding" evidence="3">
    <location>
        <begin position="109"/>
        <end position="153"/>
    </location>
</feature>
<evidence type="ECO:0000256" key="1">
    <source>
        <dbReference type="SAM" id="Coils"/>
    </source>
</evidence>
<dbReference type="Proteomes" id="UP000037854">
    <property type="component" value="Unassembled WGS sequence"/>
</dbReference>
<evidence type="ECO:0000259" key="2">
    <source>
        <dbReference type="Pfam" id="PF03050"/>
    </source>
</evidence>
<dbReference type="InterPro" id="IPR004291">
    <property type="entry name" value="Transposase_IS66_central"/>
</dbReference>
<comment type="caution">
    <text evidence="6">The sequence shown here is derived from an EMBL/GenBank/DDBJ whole genome shotgun (WGS) entry which is preliminary data.</text>
</comment>
<evidence type="ECO:0000313" key="6">
    <source>
        <dbReference type="EMBL" id="KPH68143.1"/>
    </source>
</evidence>
<evidence type="ECO:0000313" key="7">
    <source>
        <dbReference type="Proteomes" id="UP000037854"/>
    </source>
</evidence>
<dbReference type="Pfam" id="PF13817">
    <property type="entry name" value="DDE_Tnp_IS66_C"/>
    <property type="match status" value="1"/>
</dbReference>
<accession>A0ABR5MEZ1</accession>
<dbReference type="PANTHER" id="PTHR33678">
    <property type="entry name" value="BLL1576 PROTEIN"/>
    <property type="match status" value="1"/>
</dbReference>
<protein>
    <submittedName>
        <fullName evidence="6">Transposase</fullName>
    </submittedName>
</protein>
<dbReference type="InterPro" id="IPR024463">
    <property type="entry name" value="Transposase_TnpC_homeodom"/>
</dbReference>
<sequence length="520" mass="60796">MEKIVENNNEHTIEYYKERNQELEAKLKWYEEQFRLLQKQKYGVSSEKTNDDQMSLPLFNEAEDTADLNIEEPTLDTITYQRKKSRKTREELMENLPIETIEYELSPEEQVCSCCGNKTHKMSEEIRKELQVIPAQVKVVRHVRHVYACRQCEKDEIETPIVTAKMPLPVFPKSYASPSIIAYIMNQKYAEGLPLYRQESQLKYLGINLSRQTLANWMVEGANRWLSKIYDRMKYHLLQEDILHADETTVQVLREPGRSADSKSYMWLYRNGRDRPPNILFEYQRSRASKHPKRFLSEFKGYLHVDGYGGYDSLPNVTLSGCWSHARRKFDEALKSLPKEADKSKVTATEGLEYCNQLFAIERKCLDKTPKERYEIRIKRSQPILEAFSTWLKMQTPKVLPKSALGKAIKYCRNQWNKLTVFLEDGRLEIDNNRSERSIKPFVIGRKNFLFSNTPKGAESSAIIYSIVETAKENGLSPFEYLKYLFEQLPNIDSTNEEAMDQLLPWSTTIPLTVKVQIKS</sequence>
<evidence type="ECO:0000259" key="4">
    <source>
        <dbReference type="Pfam" id="PF13007"/>
    </source>
</evidence>
<dbReference type="RefSeq" id="WP_060669374.1">
    <property type="nucleotide sequence ID" value="NZ_JAHHXM010000068.1"/>
</dbReference>
<feature type="domain" description="Transposase TnpC homeodomain" evidence="4">
    <location>
        <begin position="29"/>
        <end position="101"/>
    </location>
</feature>
<evidence type="ECO:0000259" key="5">
    <source>
        <dbReference type="Pfam" id="PF13817"/>
    </source>
</evidence>
<organism evidence="6 7">
    <name type="scientific">Oceanobacillus caeni</name>
    <dbReference type="NCBI Taxonomy" id="405946"/>
    <lineage>
        <taxon>Bacteria</taxon>
        <taxon>Bacillati</taxon>
        <taxon>Bacillota</taxon>
        <taxon>Bacilli</taxon>
        <taxon>Bacillales</taxon>
        <taxon>Bacillaceae</taxon>
        <taxon>Oceanobacillus</taxon>
    </lineage>
</organism>
<feature type="domain" description="Transposase IS66 central" evidence="2">
    <location>
        <begin position="173"/>
        <end position="459"/>
    </location>
</feature>
<gene>
    <name evidence="6" type="ORF">AFL42_17640</name>
</gene>
<feature type="domain" description="Transposase IS66 C-terminal" evidence="5">
    <location>
        <begin position="466"/>
        <end position="506"/>
    </location>
</feature>
<keyword evidence="1" id="KW-0175">Coiled coil</keyword>